<organism evidence="1 2">
    <name type="scientific">Adineta ricciae</name>
    <name type="common">Rotifer</name>
    <dbReference type="NCBI Taxonomy" id="249248"/>
    <lineage>
        <taxon>Eukaryota</taxon>
        <taxon>Metazoa</taxon>
        <taxon>Spiralia</taxon>
        <taxon>Gnathifera</taxon>
        <taxon>Rotifera</taxon>
        <taxon>Eurotatoria</taxon>
        <taxon>Bdelloidea</taxon>
        <taxon>Adinetida</taxon>
        <taxon>Adinetidae</taxon>
        <taxon>Adineta</taxon>
    </lineage>
</organism>
<proteinExistence type="predicted"/>
<accession>A0A815T7H2</accession>
<comment type="caution">
    <text evidence="1">The sequence shown here is derived from an EMBL/GenBank/DDBJ whole genome shotgun (WGS) entry which is preliminary data.</text>
</comment>
<dbReference type="EMBL" id="CAJNOJ010000643">
    <property type="protein sequence ID" value="CAF1502669.1"/>
    <property type="molecule type" value="Genomic_DNA"/>
</dbReference>
<dbReference type="OrthoDB" id="10057959at2759"/>
<protein>
    <submittedName>
        <fullName evidence="1">Uncharacterized protein</fullName>
    </submittedName>
</protein>
<evidence type="ECO:0000313" key="2">
    <source>
        <dbReference type="Proteomes" id="UP000663852"/>
    </source>
</evidence>
<evidence type="ECO:0000313" key="1">
    <source>
        <dbReference type="EMBL" id="CAF1502669.1"/>
    </source>
</evidence>
<name>A0A815T7H2_ADIRI</name>
<reference evidence="1" key="1">
    <citation type="submission" date="2021-02" db="EMBL/GenBank/DDBJ databases">
        <authorList>
            <person name="Nowell W R."/>
        </authorList>
    </citation>
    <scope>NUCLEOTIDE SEQUENCE</scope>
</reference>
<dbReference type="Proteomes" id="UP000663852">
    <property type="component" value="Unassembled WGS sequence"/>
</dbReference>
<gene>
    <name evidence="1" type="ORF">EDS130_LOCUS42731</name>
</gene>
<sequence length="127" mass="14466">MIDIATINALMVWKVKNPQWNQNTNHKRRLFLEELGLALVSHLLDFRSKNSKFFNTNILNALAIVGYPASKNDPAEANENPTQPKRKRCSICERSTDKKTSIQCFSCSSFVCSDHSVKRVFCINCSK</sequence>
<dbReference type="AlphaFoldDB" id="A0A815T7H2"/>